<accession>A0ACB8GL66</accession>
<sequence>MGRQRKYFSEAEKLAANRQKSKKYYEKCKDSINRRRRRKYARIQQKRIETARKAQAVEQEPVSKSKPPAATWLDEVLRVYRRFNTFIKSDPIAHTEAICLQFISNQDMHELSESVDKIEHFLGPISRYKNHIYMCSGVGPEWNKTVALAKLLEKTQSWLQEIELTAMEDLEFVERNYNAKSFEFQKVSQ</sequence>
<proteinExistence type="predicted"/>
<name>A0ACB8GL66_PSICU</name>
<reference evidence="1" key="1">
    <citation type="submission" date="2021-10" db="EMBL/GenBank/DDBJ databases">
        <title>Psilocybe cubensis genome.</title>
        <authorList>
            <person name="Mckernan K.J."/>
            <person name="Crawford S."/>
            <person name="Trippe A."/>
            <person name="Kane L.T."/>
            <person name="Mclaughlin S."/>
        </authorList>
    </citation>
    <scope>NUCLEOTIDE SEQUENCE</scope>
    <source>
        <strain evidence="1">MGC-MH-2018</strain>
    </source>
</reference>
<evidence type="ECO:0000313" key="2">
    <source>
        <dbReference type="Proteomes" id="UP000664032"/>
    </source>
</evidence>
<comment type="caution">
    <text evidence="1">The sequence shown here is derived from an EMBL/GenBank/DDBJ whole genome shotgun (WGS) entry which is preliminary data.</text>
</comment>
<protein>
    <submittedName>
        <fullName evidence="1">Uncharacterized protein</fullName>
    </submittedName>
</protein>
<evidence type="ECO:0000313" key="1">
    <source>
        <dbReference type="EMBL" id="KAH9476127.1"/>
    </source>
</evidence>
<keyword evidence="2" id="KW-1185">Reference proteome</keyword>
<gene>
    <name evidence="1" type="ORF">JR316_0011698</name>
</gene>
<organism evidence="1 2">
    <name type="scientific">Psilocybe cubensis</name>
    <name type="common">Psychedelic mushroom</name>
    <name type="synonym">Stropharia cubensis</name>
    <dbReference type="NCBI Taxonomy" id="181762"/>
    <lineage>
        <taxon>Eukaryota</taxon>
        <taxon>Fungi</taxon>
        <taxon>Dikarya</taxon>
        <taxon>Basidiomycota</taxon>
        <taxon>Agaricomycotina</taxon>
        <taxon>Agaricomycetes</taxon>
        <taxon>Agaricomycetidae</taxon>
        <taxon>Agaricales</taxon>
        <taxon>Agaricineae</taxon>
        <taxon>Strophariaceae</taxon>
        <taxon>Psilocybe</taxon>
    </lineage>
</organism>
<dbReference type="EMBL" id="JAFIQS020000011">
    <property type="protein sequence ID" value="KAH9476127.1"/>
    <property type="molecule type" value="Genomic_DNA"/>
</dbReference>
<dbReference type="Proteomes" id="UP000664032">
    <property type="component" value="Unassembled WGS sequence"/>
</dbReference>